<keyword evidence="1" id="KW-1133">Transmembrane helix</keyword>
<feature type="transmembrane region" description="Helical" evidence="1">
    <location>
        <begin position="32"/>
        <end position="55"/>
    </location>
</feature>
<dbReference type="Pfam" id="PF06182">
    <property type="entry name" value="ABC2_membrane_6"/>
    <property type="match status" value="1"/>
</dbReference>
<feature type="transmembrane region" description="Helical" evidence="1">
    <location>
        <begin position="124"/>
        <end position="147"/>
    </location>
</feature>
<feature type="transmembrane region" description="Helical" evidence="1">
    <location>
        <begin position="67"/>
        <end position="87"/>
    </location>
</feature>
<dbReference type="PANTHER" id="PTHR36833">
    <property type="entry name" value="SLR0610 PROTEIN-RELATED"/>
    <property type="match status" value="1"/>
</dbReference>
<feature type="transmembrane region" description="Helical" evidence="1">
    <location>
        <begin position="153"/>
        <end position="177"/>
    </location>
</feature>
<name>A0A0F9ZLA0_9BACT</name>
<sequence length="266" mass="29770">MKQLVDKFKKYLRVYVKMTTNSFVIWLTRRSAFTIFLIGKIVRYSFYFGFLIFLVKNTNGFAGFSGNQILFFTATYVLIDTLAQFLFRSVYSFRQLVVSGDLDLVLVKPVSPLFRSLFGGADPVDLITLPAIIGVVIYIGSLLSPTILHTTFYILLVINGLVISAAFHIAVLSLGIITTEIDHTVMIYRDLVSIGRFPIDIYKEPFKSLLTFIVPVGVMVTIPAKALIGLVSPLGIISSLIFGLALLFFSIKFWHYALKKYTSASS</sequence>
<reference evidence="2 3" key="1">
    <citation type="journal article" date="2015" name="Nature">
        <title>rRNA introns, odd ribosomes, and small enigmatic genomes across a large radiation of phyla.</title>
        <authorList>
            <person name="Brown C.T."/>
            <person name="Hug L.A."/>
            <person name="Thomas B.C."/>
            <person name="Sharon I."/>
            <person name="Castelle C.J."/>
            <person name="Singh A."/>
            <person name="Wilkins M.J."/>
            <person name="Williams K.H."/>
            <person name="Banfield J.F."/>
        </authorList>
    </citation>
    <scope>NUCLEOTIDE SEQUENCE [LARGE SCALE GENOMIC DNA]</scope>
</reference>
<feature type="transmembrane region" description="Helical" evidence="1">
    <location>
        <begin position="234"/>
        <end position="254"/>
    </location>
</feature>
<keyword evidence="1" id="KW-0812">Transmembrane</keyword>
<dbReference type="STRING" id="1618566.UR35_C0005G0014"/>
<evidence type="ECO:0000313" key="2">
    <source>
        <dbReference type="EMBL" id="KKP44884.1"/>
    </source>
</evidence>
<feature type="transmembrane region" description="Helical" evidence="1">
    <location>
        <begin position="209"/>
        <end position="228"/>
    </location>
</feature>
<dbReference type="Proteomes" id="UP000034778">
    <property type="component" value="Unassembled WGS sequence"/>
</dbReference>
<comment type="caution">
    <text evidence="2">The sequence shown here is derived from an EMBL/GenBank/DDBJ whole genome shotgun (WGS) entry which is preliminary data.</text>
</comment>
<accession>A0A0F9ZLA0</accession>
<evidence type="ECO:0000256" key="1">
    <source>
        <dbReference type="SAM" id="Phobius"/>
    </source>
</evidence>
<proteinExistence type="predicted"/>
<dbReference type="InterPro" id="IPR010390">
    <property type="entry name" value="ABC-2_transporter-like"/>
</dbReference>
<keyword evidence="1" id="KW-0472">Membrane</keyword>
<dbReference type="PANTHER" id="PTHR36833:SF1">
    <property type="entry name" value="INTEGRAL MEMBRANE TRANSPORT PROTEIN"/>
    <property type="match status" value="1"/>
</dbReference>
<protein>
    <submittedName>
        <fullName evidence="2">Uncharacterized protein</fullName>
    </submittedName>
</protein>
<evidence type="ECO:0000313" key="3">
    <source>
        <dbReference type="Proteomes" id="UP000034778"/>
    </source>
</evidence>
<gene>
    <name evidence="2" type="ORF">UR35_C0005G0014</name>
</gene>
<dbReference type="EMBL" id="LBOW01000005">
    <property type="protein sequence ID" value="KKP44884.1"/>
    <property type="molecule type" value="Genomic_DNA"/>
</dbReference>
<dbReference type="AlphaFoldDB" id="A0A0F9ZLA0"/>
<organism evidence="2 3">
    <name type="scientific">Candidatus Woesebacteria bacterium GW2011_GWB1_33_22</name>
    <dbReference type="NCBI Taxonomy" id="1618566"/>
    <lineage>
        <taxon>Bacteria</taxon>
        <taxon>Candidatus Woeseibacteriota</taxon>
    </lineage>
</organism>